<accession>A0A179FV62</accession>
<dbReference type="GeneID" id="28857650"/>
<dbReference type="EMBL" id="LSBJ02000003">
    <property type="protein sequence ID" value="OAQ68963.1"/>
    <property type="molecule type" value="Genomic_DNA"/>
</dbReference>
<evidence type="ECO:0000313" key="2">
    <source>
        <dbReference type="EMBL" id="OAQ68963.1"/>
    </source>
</evidence>
<gene>
    <name evidence="2" type="ORF">VFPPC_15903</name>
</gene>
<dbReference type="OrthoDB" id="4932026at2759"/>
<dbReference type="STRING" id="1380566.A0A179FV62"/>
<proteinExistence type="predicted"/>
<dbReference type="InterPro" id="IPR010730">
    <property type="entry name" value="HET"/>
</dbReference>
<dbReference type="Pfam" id="PF06985">
    <property type="entry name" value="HET"/>
    <property type="match status" value="1"/>
</dbReference>
<evidence type="ECO:0000313" key="3">
    <source>
        <dbReference type="Proteomes" id="UP000078397"/>
    </source>
</evidence>
<protein>
    <submittedName>
        <fullName evidence="2">Heterokaryon incompatibility protein (HET) domain-containing protein</fullName>
    </submittedName>
</protein>
<name>A0A179FV62_METCM</name>
<dbReference type="RefSeq" id="XP_018145813.1">
    <property type="nucleotide sequence ID" value="XM_018293656.1"/>
</dbReference>
<keyword evidence="3" id="KW-1185">Reference proteome</keyword>
<dbReference type="PANTHER" id="PTHR33112">
    <property type="entry name" value="DOMAIN PROTEIN, PUTATIVE-RELATED"/>
    <property type="match status" value="1"/>
</dbReference>
<evidence type="ECO:0000259" key="1">
    <source>
        <dbReference type="Pfam" id="PF06985"/>
    </source>
</evidence>
<dbReference type="AlphaFoldDB" id="A0A179FV62"/>
<dbReference type="KEGG" id="pchm:VFPPC_15903"/>
<organism evidence="2 3">
    <name type="scientific">Pochonia chlamydosporia 170</name>
    <dbReference type="NCBI Taxonomy" id="1380566"/>
    <lineage>
        <taxon>Eukaryota</taxon>
        <taxon>Fungi</taxon>
        <taxon>Dikarya</taxon>
        <taxon>Ascomycota</taxon>
        <taxon>Pezizomycotina</taxon>
        <taxon>Sordariomycetes</taxon>
        <taxon>Hypocreomycetidae</taxon>
        <taxon>Hypocreales</taxon>
        <taxon>Clavicipitaceae</taxon>
        <taxon>Pochonia</taxon>
    </lineage>
</organism>
<comment type="caution">
    <text evidence="2">The sequence shown here is derived from an EMBL/GenBank/DDBJ whole genome shotgun (WGS) entry which is preliminary data.</text>
</comment>
<sequence length="675" mass="75628">MCSNQQNLVECSSTTGLLNRLCSSCRSCFPSQSPWPWVMEFFLTEDIDGVTLRYTSIIDIHGSMLRGCHLCSLMLAALEGGTIIEMPYEPWINNTQYQIQMLPDVGGFVMQLRNMEIGTVTDLHFKPVYPCPSPGPSLRWTLRSDEMGTPTRIDKAMTCVGTSTMRLIDIGMDSDSNIHVIEVDSKTNTLEYITLSYRWNTETGRTSLRKENKQEFYTSIPTNRWPQIYRDAVVVARQLGVRYLWIDSLCIVQYDDNDWADQVMLMDSIYSNGLLNLAGIQADKLPGLAADRNPLTVAPCLLTNDIESDAVKNWLCFSPDNIRRVDSAPLYNRGWTFQERLLSKRTVHFGDQLFWECACLRASETFPLGTDNPDHPEVLDDAIIRLKVELQNSTECSVPGEDMRRSELPYLGHPGLHRLWCTIVRCYSRTQLSKAGDKLAALRGVVDRVILRFGLSREDYTAGLWKPCLLHQLLWARDGPDYSAAHEQLATCLATYFPSWSWASCPLETSFIQLESALVRSFVKLADIRHAEDNVNSPGLAQIVLSGRLIACPNITRRLALNERSLIFEATASVGTGKSSAKFNLKVELDGPFSHSCDQVDILPVMQPIGGNILGLVLSLQGSSMGKASYRRLGVFVCDATPLKDLLWLSCAITREGLTSQLEACLDTLTPFCIL</sequence>
<dbReference type="Proteomes" id="UP000078397">
    <property type="component" value="Unassembled WGS sequence"/>
</dbReference>
<reference evidence="2 3" key="1">
    <citation type="journal article" date="2016" name="PLoS Pathog.">
        <title>Biosynthesis of antibiotic leucinostatins in bio-control fungus Purpureocillium lilacinum and their inhibition on phytophthora revealed by genome mining.</title>
        <authorList>
            <person name="Wang G."/>
            <person name="Liu Z."/>
            <person name="Lin R."/>
            <person name="Li E."/>
            <person name="Mao Z."/>
            <person name="Ling J."/>
            <person name="Yang Y."/>
            <person name="Yin W.B."/>
            <person name="Xie B."/>
        </authorList>
    </citation>
    <scope>NUCLEOTIDE SEQUENCE [LARGE SCALE GENOMIC DNA]</scope>
    <source>
        <strain evidence="2">170</strain>
    </source>
</reference>
<feature type="domain" description="Heterokaryon incompatibility" evidence="1">
    <location>
        <begin position="192"/>
        <end position="339"/>
    </location>
</feature>
<dbReference type="PANTHER" id="PTHR33112:SF10">
    <property type="entry name" value="TOL"/>
    <property type="match status" value="1"/>
</dbReference>